<dbReference type="EC" id="4.2.1.2" evidence="3"/>
<dbReference type="PRINTS" id="PR00145">
    <property type="entry name" value="ARGSUCLYASE"/>
</dbReference>
<dbReference type="SUPFAM" id="SSF48557">
    <property type="entry name" value="L-aspartase-like"/>
    <property type="match status" value="1"/>
</dbReference>
<keyword evidence="4" id="KW-0175">Coiled coil</keyword>
<dbReference type="PANTHER" id="PTHR42696">
    <property type="entry name" value="ASPARTATE AMMONIA-LYASE"/>
    <property type="match status" value="1"/>
</dbReference>
<comment type="subcellular location">
    <subcellularLocation>
        <location evidence="3">Cytoplasm</location>
    </subcellularLocation>
</comment>
<comment type="miscellaneous">
    <text evidence="3">There are 2 substrate-binding sites: the catalytic A site, and the non-catalytic B site that may play a role in the transfer of substrate or product between the active site and the solvent. Alternatively, the B site may bind allosteric effectors.</text>
</comment>
<feature type="coiled-coil region" evidence="4">
    <location>
        <begin position="152"/>
        <end position="182"/>
    </location>
</feature>
<dbReference type="PRINTS" id="PR00149">
    <property type="entry name" value="FUMRATELYASE"/>
</dbReference>
<feature type="active site" description="Proton donor/acceptor" evidence="3">
    <location>
        <position position="186"/>
    </location>
</feature>
<evidence type="ECO:0000256" key="4">
    <source>
        <dbReference type="SAM" id="Coils"/>
    </source>
</evidence>
<dbReference type="FunFam" id="1.20.200.10:FF:000001">
    <property type="entry name" value="Fumarate hydratase, mitochondrial"/>
    <property type="match status" value="1"/>
</dbReference>
<feature type="active site" evidence="3">
    <location>
        <position position="316"/>
    </location>
</feature>
<reference evidence="7 8" key="1">
    <citation type="journal article" date="2018" name="Nat. Biotechnol.">
        <title>A standardized bacterial taxonomy based on genome phylogeny substantially revises the tree of life.</title>
        <authorList>
            <person name="Parks D.H."/>
            <person name="Chuvochina M."/>
            <person name="Waite D.W."/>
            <person name="Rinke C."/>
            <person name="Skarshewski A."/>
            <person name="Chaumeil P.A."/>
            <person name="Hugenholtz P."/>
        </authorList>
    </citation>
    <scope>NUCLEOTIDE SEQUENCE [LARGE SCALE GENOMIC DNA]</scope>
    <source>
        <strain evidence="7">UBA8672</strain>
    </source>
</reference>
<evidence type="ECO:0000256" key="1">
    <source>
        <dbReference type="ARBA" id="ARBA00009084"/>
    </source>
</evidence>
<dbReference type="InterPro" id="IPR022761">
    <property type="entry name" value="Fumarate_lyase_N"/>
</dbReference>
<comment type="pathway">
    <text evidence="3">Carbohydrate metabolism; tricarboxylic acid cycle; (S)-malate from fumarate: step 1/1.</text>
</comment>
<evidence type="ECO:0000256" key="2">
    <source>
        <dbReference type="ARBA" id="ARBA00023239"/>
    </source>
</evidence>
<dbReference type="GO" id="GO:0006106">
    <property type="term" value="P:fumarate metabolic process"/>
    <property type="evidence" value="ECO:0007669"/>
    <property type="project" value="InterPro"/>
</dbReference>
<keyword evidence="3" id="KW-0816">Tricarboxylic acid cycle</keyword>
<keyword evidence="2 3" id="KW-0456">Lyase</keyword>
<comment type="subunit">
    <text evidence="3">Homotetramer.</text>
</comment>
<dbReference type="FunFam" id="1.10.40.30:FF:000002">
    <property type="entry name" value="Fumarate hydratase class II"/>
    <property type="match status" value="1"/>
</dbReference>
<dbReference type="UniPathway" id="UPA00223">
    <property type="reaction ID" value="UER01007"/>
</dbReference>
<dbReference type="InterPro" id="IPR000362">
    <property type="entry name" value="Fumarate_lyase_fam"/>
</dbReference>
<dbReference type="GO" id="GO:0005829">
    <property type="term" value="C:cytosol"/>
    <property type="evidence" value="ECO:0007669"/>
    <property type="project" value="TreeGrafter"/>
</dbReference>
<feature type="binding site" evidence="3">
    <location>
        <begin position="138"/>
        <end position="140"/>
    </location>
    <ligand>
        <name>substrate</name>
    </ligand>
</feature>
<dbReference type="Gene3D" id="1.10.275.10">
    <property type="entry name" value="Fumarase/aspartase (N-terminal domain)"/>
    <property type="match status" value="1"/>
</dbReference>
<feature type="binding site" description="in site B" evidence="3">
    <location>
        <begin position="128"/>
        <end position="131"/>
    </location>
    <ligand>
        <name>substrate</name>
    </ligand>
</feature>
<sequence length="458" mass="50148">MNYRIEKDSMGEMNVPENAYWAAQTARANLNFRISDWKMPSEFIKAVAIVKMAAASTNNKLGLIDDEKTNAIIKAAFEIINGKHDSEFPVDVFQTGSGTSTNMNVNEVIANRVSEIMSGEKGNKSLCHPNDDVNKGQSSNDVIPTAIHISAILTLEENMEKLQKLINALEKKEDEFKNIIKIGRTHLMDAVPVTLGQEFSGYKQQVKNAFARLKEAEKWLLELPLGGTALGTGLNTHPKFAEKAINEISEFTGISFRQAENLFEGIASKDAIVYFSGSLNSFAAGLMKISNDLRLMSSGPRCGIQEITLPSLQPGSSIMPGKVNPVIPESVIQVSAQVMGMHSTISIAGSSGLLDLNVMMPVIAYNLITSIKLLSSAAEHLGEKCINGITANEERCKELVEWSMAIVTPLAAKIGYDKAAEIAYEAFNSKETVKEVTRRKNILSEEELDDIFNPENMI</sequence>
<evidence type="ECO:0000259" key="6">
    <source>
        <dbReference type="Pfam" id="PF10415"/>
    </source>
</evidence>
<feature type="domain" description="Fumarate lyase N-terminal" evidence="5">
    <location>
        <begin position="11"/>
        <end position="340"/>
    </location>
</feature>
<feature type="domain" description="Fumarase C C-terminal" evidence="6">
    <location>
        <begin position="406"/>
        <end position="458"/>
    </location>
</feature>
<comment type="caution">
    <text evidence="7">The sequence shown here is derived from an EMBL/GenBank/DDBJ whole genome shotgun (WGS) entry which is preliminary data.</text>
</comment>
<evidence type="ECO:0000259" key="5">
    <source>
        <dbReference type="Pfam" id="PF00206"/>
    </source>
</evidence>
<dbReference type="InterPro" id="IPR008948">
    <property type="entry name" value="L-Aspartase-like"/>
</dbReference>
<dbReference type="EMBL" id="DPPF01000201">
    <property type="protein sequence ID" value="HCW93902.1"/>
    <property type="molecule type" value="Genomic_DNA"/>
</dbReference>
<evidence type="ECO:0000313" key="8">
    <source>
        <dbReference type="Proteomes" id="UP000262325"/>
    </source>
</evidence>
<dbReference type="PANTHER" id="PTHR42696:SF2">
    <property type="entry name" value="ASPARTATE AMMONIA-LYASE"/>
    <property type="match status" value="1"/>
</dbReference>
<dbReference type="Gene3D" id="1.10.40.30">
    <property type="entry name" value="Fumarase/aspartase (C-terminal domain)"/>
    <property type="match status" value="1"/>
</dbReference>
<feature type="binding site" evidence="3">
    <location>
        <position position="317"/>
    </location>
    <ligand>
        <name>substrate</name>
    </ligand>
</feature>
<keyword evidence="3" id="KW-0963">Cytoplasm</keyword>
<comment type="similarity">
    <text evidence="1 3">Belongs to the class-II fumarase/aspartase family. Fumarase subfamily.</text>
</comment>
<accession>A0A3D5QFG5</accession>
<dbReference type="PROSITE" id="PS00163">
    <property type="entry name" value="FUMARATE_LYASES"/>
    <property type="match status" value="1"/>
</dbReference>
<feature type="binding site" evidence="3">
    <location>
        <begin position="97"/>
        <end position="99"/>
    </location>
    <ligand>
        <name>substrate</name>
    </ligand>
</feature>
<dbReference type="Pfam" id="PF00206">
    <property type="entry name" value="Lyase_1"/>
    <property type="match status" value="1"/>
</dbReference>
<dbReference type="InterPro" id="IPR018951">
    <property type="entry name" value="Fumarase_C_C"/>
</dbReference>
<dbReference type="Pfam" id="PF10415">
    <property type="entry name" value="FumaraseC_C"/>
    <property type="match status" value="1"/>
</dbReference>
<dbReference type="Gene3D" id="1.20.200.10">
    <property type="entry name" value="Fumarase/aspartase (Central domain)"/>
    <property type="match status" value="1"/>
</dbReference>
<dbReference type="NCBIfam" id="NF008909">
    <property type="entry name" value="PRK12273.1"/>
    <property type="match status" value="1"/>
</dbReference>
<dbReference type="CDD" id="cd01596">
    <property type="entry name" value="Aspartase_like"/>
    <property type="match status" value="1"/>
</dbReference>
<dbReference type="GO" id="GO:0004333">
    <property type="term" value="F:fumarate hydratase activity"/>
    <property type="evidence" value="ECO:0007669"/>
    <property type="project" value="UniProtKB-UniRule"/>
</dbReference>
<dbReference type="GO" id="GO:0006531">
    <property type="term" value="P:aspartate metabolic process"/>
    <property type="evidence" value="ECO:0007669"/>
    <property type="project" value="TreeGrafter"/>
</dbReference>
<evidence type="ECO:0000313" key="7">
    <source>
        <dbReference type="EMBL" id="HCW93902.1"/>
    </source>
</evidence>
<name>A0A3D5QFG5_FLESI</name>
<dbReference type="Proteomes" id="UP000262325">
    <property type="component" value="Unassembled WGS sequence"/>
</dbReference>
<dbReference type="AlphaFoldDB" id="A0A3D5QFG5"/>
<proteinExistence type="inferred from homology"/>
<dbReference type="GO" id="GO:0006099">
    <property type="term" value="P:tricarboxylic acid cycle"/>
    <property type="evidence" value="ECO:0007669"/>
    <property type="project" value="UniProtKB-UniRule"/>
</dbReference>
<dbReference type="HAMAP" id="MF_00743">
    <property type="entry name" value="FumaraseC"/>
    <property type="match status" value="1"/>
</dbReference>
<dbReference type="InterPro" id="IPR005677">
    <property type="entry name" value="Fum_hydII"/>
</dbReference>
<dbReference type="InterPro" id="IPR024083">
    <property type="entry name" value="Fumarase/histidase_N"/>
</dbReference>
<feature type="binding site" evidence="3">
    <location>
        <position position="185"/>
    </location>
    <ligand>
        <name>substrate</name>
    </ligand>
</feature>
<comment type="catalytic activity">
    <reaction evidence="3">
        <text>(S)-malate = fumarate + H2O</text>
        <dbReference type="Rhea" id="RHEA:12460"/>
        <dbReference type="ChEBI" id="CHEBI:15377"/>
        <dbReference type="ChEBI" id="CHEBI:15589"/>
        <dbReference type="ChEBI" id="CHEBI:29806"/>
        <dbReference type="EC" id="4.2.1.2"/>
    </reaction>
</comment>
<dbReference type="GO" id="GO:0008797">
    <property type="term" value="F:aspartate ammonia-lyase activity"/>
    <property type="evidence" value="ECO:0007669"/>
    <property type="project" value="TreeGrafter"/>
</dbReference>
<comment type="function">
    <text evidence="3">Involved in the TCA cycle. Catalyzes the stereospecific interconversion of fumarate to L-malate.</text>
</comment>
<feature type="site" description="Important for catalytic activity" evidence="3">
    <location>
        <position position="329"/>
    </location>
</feature>
<organism evidence="7 8">
    <name type="scientific">Flexistipes sinusarabici</name>
    <dbReference type="NCBI Taxonomy" id="2352"/>
    <lineage>
        <taxon>Bacteria</taxon>
        <taxon>Pseudomonadati</taxon>
        <taxon>Deferribacterota</taxon>
        <taxon>Deferribacteres</taxon>
        <taxon>Deferribacterales</taxon>
        <taxon>Flexistipitaceae</taxon>
        <taxon>Flexistipes</taxon>
    </lineage>
</organism>
<dbReference type="FunFam" id="1.10.275.10:FF:000001">
    <property type="entry name" value="Fumarate hydratase, mitochondrial"/>
    <property type="match status" value="1"/>
</dbReference>
<gene>
    <name evidence="7" type="primary">aspA</name>
    <name evidence="3" type="synonym">fumC</name>
    <name evidence="7" type="ORF">DHM44_09500</name>
</gene>
<feature type="binding site" evidence="3">
    <location>
        <begin position="322"/>
        <end position="324"/>
    </location>
    <ligand>
        <name>substrate</name>
    </ligand>
</feature>
<protein>
    <recommendedName>
        <fullName evidence="3">Fumarate hydratase class II</fullName>
        <shortName evidence="3">Fumarase C</shortName>
        <ecNumber evidence="3">4.2.1.2</ecNumber>
    </recommendedName>
    <alternativeName>
        <fullName evidence="3">Aerobic fumarase</fullName>
    </alternativeName>
    <alternativeName>
        <fullName evidence="3">Iron-independent fumarase</fullName>
    </alternativeName>
</protein>
<dbReference type="InterPro" id="IPR020557">
    <property type="entry name" value="Fumarate_lyase_CS"/>
</dbReference>
<dbReference type="InterPro" id="IPR051546">
    <property type="entry name" value="Aspartate_Ammonia-Lyase"/>
</dbReference>
<evidence type="ECO:0000256" key="3">
    <source>
        <dbReference type="HAMAP-Rule" id="MF_00743"/>
    </source>
</evidence>